<organism evidence="1">
    <name type="scientific">Hexamita inflata</name>
    <dbReference type="NCBI Taxonomy" id="28002"/>
    <lineage>
        <taxon>Eukaryota</taxon>
        <taxon>Metamonada</taxon>
        <taxon>Diplomonadida</taxon>
        <taxon>Hexamitidae</taxon>
        <taxon>Hexamitinae</taxon>
        <taxon>Hexamita</taxon>
    </lineage>
</organism>
<gene>
    <name evidence="2" type="ORF">HINF_LOCUS25733</name>
    <name evidence="1" type="ORF">HINF_LOCUS28363</name>
</gene>
<dbReference type="EMBL" id="CAXDID020000077">
    <property type="protein sequence ID" value="CAL6016906.1"/>
    <property type="molecule type" value="Genomic_DNA"/>
</dbReference>
<comment type="caution">
    <text evidence="1">The sequence shown here is derived from an EMBL/GenBank/DDBJ whole genome shotgun (WGS) entry which is preliminary data.</text>
</comment>
<reference evidence="2 3" key="2">
    <citation type="submission" date="2024-07" db="EMBL/GenBank/DDBJ databases">
        <authorList>
            <person name="Akdeniz Z."/>
        </authorList>
    </citation>
    <scope>NUCLEOTIDE SEQUENCE [LARGE SCALE GENOMIC DNA]</scope>
</reference>
<name>A0AA86PLH0_9EUKA</name>
<dbReference type="AlphaFoldDB" id="A0AA86PLH0"/>
<evidence type="ECO:0000313" key="2">
    <source>
        <dbReference type="EMBL" id="CAL6016906.1"/>
    </source>
</evidence>
<protein>
    <submittedName>
        <fullName evidence="2">Hypothetical_protein</fullName>
    </submittedName>
</protein>
<evidence type="ECO:0000313" key="1">
    <source>
        <dbReference type="EMBL" id="CAI9940718.1"/>
    </source>
</evidence>
<evidence type="ECO:0000313" key="3">
    <source>
        <dbReference type="Proteomes" id="UP001642409"/>
    </source>
</evidence>
<accession>A0AA86PLH0</accession>
<proteinExistence type="predicted"/>
<dbReference type="EMBL" id="CATOUU010000681">
    <property type="protein sequence ID" value="CAI9940718.1"/>
    <property type="molecule type" value="Genomic_DNA"/>
</dbReference>
<keyword evidence="3" id="KW-1185">Reference proteome</keyword>
<reference evidence="1" key="1">
    <citation type="submission" date="2023-06" db="EMBL/GenBank/DDBJ databases">
        <authorList>
            <person name="Kurt Z."/>
        </authorList>
    </citation>
    <scope>NUCLEOTIDE SEQUENCE</scope>
</reference>
<sequence length="156" mass="18479">MINLISGQIESTKNQRFKVDEFEKFEFEKLLDSIELGGSGLQINDDTINKIFNKPGDKPVSEQANEMYKSYLTDLEQNSQNWNEQIKYLLPFNVMLNFFENYESEKFEKIDKSFLKTKEQMTSRQKQVQEKIVQITNKYDRVIVSFAETFRTESTQ</sequence>
<dbReference type="Proteomes" id="UP001642409">
    <property type="component" value="Unassembled WGS sequence"/>
</dbReference>